<dbReference type="OrthoDB" id="47007at2759"/>
<dbReference type="PRINTS" id="PR00081">
    <property type="entry name" value="GDHRDH"/>
</dbReference>
<evidence type="ECO:0000256" key="1">
    <source>
        <dbReference type="ARBA" id="ARBA00006484"/>
    </source>
</evidence>
<protein>
    <submittedName>
        <fullName evidence="4">60S ribosomal protein L40</fullName>
    </submittedName>
</protein>
<keyword evidence="4" id="KW-0689">Ribosomal protein</keyword>
<organism evidence="4 5">
    <name type="scientific">Cordyceps militaris (strain CM01)</name>
    <name type="common">Caterpillar fungus</name>
    <dbReference type="NCBI Taxonomy" id="983644"/>
    <lineage>
        <taxon>Eukaryota</taxon>
        <taxon>Fungi</taxon>
        <taxon>Dikarya</taxon>
        <taxon>Ascomycota</taxon>
        <taxon>Pezizomycotina</taxon>
        <taxon>Sordariomycetes</taxon>
        <taxon>Hypocreomycetidae</taxon>
        <taxon>Hypocreales</taxon>
        <taxon>Cordycipitaceae</taxon>
        <taxon>Cordyceps</taxon>
    </lineage>
</organism>
<dbReference type="PROSITE" id="PS00061">
    <property type="entry name" value="ADH_SHORT"/>
    <property type="match status" value="1"/>
</dbReference>
<dbReference type="AlphaFoldDB" id="G3JDD4"/>
<evidence type="ECO:0000256" key="3">
    <source>
        <dbReference type="ARBA" id="ARBA00023002"/>
    </source>
</evidence>
<dbReference type="InterPro" id="IPR020904">
    <property type="entry name" value="Sc_DH/Rdtase_CS"/>
</dbReference>
<keyword evidence="5" id="KW-1185">Reference proteome</keyword>
<dbReference type="RefSeq" id="XP_006669193.1">
    <property type="nucleotide sequence ID" value="XM_006669130.1"/>
</dbReference>
<accession>G3JDD4</accession>
<dbReference type="InterPro" id="IPR036291">
    <property type="entry name" value="NAD(P)-bd_dom_sf"/>
</dbReference>
<dbReference type="PANTHER" id="PTHR48107:SF7">
    <property type="entry name" value="RE15974P"/>
    <property type="match status" value="1"/>
</dbReference>
<proteinExistence type="inferred from homology"/>
<dbReference type="GeneID" id="18166005"/>
<dbReference type="Gene3D" id="3.40.50.720">
    <property type="entry name" value="NAD(P)-binding Rossmann-like Domain"/>
    <property type="match status" value="1"/>
</dbReference>
<dbReference type="InParanoid" id="G3JDD4"/>
<reference evidence="4 5" key="1">
    <citation type="journal article" date="2011" name="Genome Biol.">
        <title>Genome sequence of the insect pathogenic fungus Cordyceps militaris, a valued traditional Chinese medicine.</title>
        <authorList>
            <person name="Zheng P."/>
            <person name="Xia Y."/>
            <person name="Xiao G."/>
            <person name="Xiong C."/>
            <person name="Hu X."/>
            <person name="Zhang S."/>
            <person name="Zheng H."/>
            <person name="Huang Y."/>
            <person name="Zhou Y."/>
            <person name="Wang S."/>
            <person name="Zhao G.P."/>
            <person name="Liu X."/>
            <person name="St Leger R.J."/>
            <person name="Wang C."/>
        </authorList>
    </citation>
    <scope>NUCLEOTIDE SEQUENCE [LARGE SCALE GENOMIC DNA]</scope>
    <source>
        <strain evidence="4 5">CM01</strain>
    </source>
</reference>
<keyword evidence="3" id="KW-0560">Oxidoreductase</keyword>
<dbReference type="PANTHER" id="PTHR48107">
    <property type="entry name" value="NADPH-DEPENDENT ALDEHYDE REDUCTASE-LIKE PROTEIN, CHLOROPLASTIC-RELATED"/>
    <property type="match status" value="1"/>
</dbReference>
<evidence type="ECO:0000313" key="4">
    <source>
        <dbReference type="EMBL" id="EGX92609.1"/>
    </source>
</evidence>
<sequence>MTWAVRLHSITAVPATFLEELGYEGLETEISGHCDDSRRSLPDCDWLKDWQFYFAERAFGHTAQRQSRHTETPSIALYTTGRQNQWIYVGLLLTMRSSTGVGNRLCTWSAAPVQTVLGVNKAISNCQEWANPRWKGNHSLLVNNCPARTRGPGDVTSFAVRKNRIHFNHGNLSHHNRPTTINQHHHPHSTPVQRNMSLAGRVIIITGGSNGIGKACVERFGRDGASVVINYYSDEAGANALVSSIGKDRAVAVKADAGTMDGITKLIDETVEKFGHIDVVMANAAMMMMRNVENTTEKDFDSMFNLNVKGPYFLAQKAVPHIRDGGSIIFVSTGICHHSLVLPDYLLYASTKGAIEQMTRVMSKGLAAKGITVNAVGPGPTATELFFKGKSEAQIDALKKMSPFGRFGKPAEVANMVAFLAGPDSRWVSGQTYLVNGGTMV</sequence>
<dbReference type="Pfam" id="PF13561">
    <property type="entry name" value="adh_short_C2"/>
    <property type="match status" value="1"/>
</dbReference>
<keyword evidence="4" id="KW-0687">Ribonucleoprotein</keyword>
<dbReference type="VEuPathDB" id="FungiDB:CCM_03982"/>
<dbReference type="InterPro" id="IPR002347">
    <property type="entry name" value="SDR_fam"/>
</dbReference>
<gene>
    <name evidence="4" type="ORF">CCM_03982</name>
</gene>
<dbReference type="FunFam" id="3.40.50.720:FF:000084">
    <property type="entry name" value="Short-chain dehydrogenase reductase"/>
    <property type="match status" value="1"/>
</dbReference>
<dbReference type="HOGENOM" id="CLU_621138_0_0_1"/>
<comment type="similarity">
    <text evidence="1">Belongs to the short-chain dehydrogenases/reductases (SDR) family.</text>
</comment>
<dbReference type="Proteomes" id="UP000001610">
    <property type="component" value="Unassembled WGS sequence"/>
</dbReference>
<dbReference type="GO" id="GO:0016614">
    <property type="term" value="F:oxidoreductase activity, acting on CH-OH group of donors"/>
    <property type="evidence" value="ECO:0007669"/>
    <property type="project" value="UniProtKB-ARBA"/>
</dbReference>
<keyword evidence="2" id="KW-0521">NADP</keyword>
<dbReference type="GO" id="GO:0005840">
    <property type="term" value="C:ribosome"/>
    <property type="evidence" value="ECO:0007669"/>
    <property type="project" value="UniProtKB-KW"/>
</dbReference>
<dbReference type="STRING" id="983644.G3JDD4"/>
<evidence type="ECO:0000256" key="2">
    <source>
        <dbReference type="ARBA" id="ARBA00022857"/>
    </source>
</evidence>
<name>G3JDD4_CORMM</name>
<dbReference type="KEGG" id="cmt:CCM_03982"/>
<dbReference type="eggNOG" id="KOG0725">
    <property type="taxonomic scope" value="Eukaryota"/>
</dbReference>
<dbReference type="SUPFAM" id="SSF51735">
    <property type="entry name" value="NAD(P)-binding Rossmann-fold domains"/>
    <property type="match status" value="1"/>
</dbReference>
<dbReference type="EMBL" id="JH126401">
    <property type="protein sequence ID" value="EGX92609.1"/>
    <property type="molecule type" value="Genomic_DNA"/>
</dbReference>
<evidence type="ECO:0000313" key="5">
    <source>
        <dbReference type="Proteomes" id="UP000001610"/>
    </source>
</evidence>